<feature type="domain" description="Nitrate/nitrite sensing protein" evidence="1">
    <location>
        <begin position="4"/>
        <end position="107"/>
    </location>
</feature>
<dbReference type="Pfam" id="PF08376">
    <property type="entry name" value="NIT"/>
    <property type="match status" value="1"/>
</dbReference>
<gene>
    <name evidence="2" type="ORF">SAMN06297251_11040</name>
</gene>
<organism evidence="2 3">
    <name type="scientific">Fulvimarina manganoxydans</name>
    <dbReference type="NCBI Taxonomy" id="937218"/>
    <lineage>
        <taxon>Bacteria</taxon>
        <taxon>Pseudomonadati</taxon>
        <taxon>Pseudomonadota</taxon>
        <taxon>Alphaproteobacteria</taxon>
        <taxon>Hyphomicrobiales</taxon>
        <taxon>Aurantimonadaceae</taxon>
        <taxon>Fulvimarina</taxon>
    </lineage>
</organism>
<dbReference type="Proteomes" id="UP000192656">
    <property type="component" value="Unassembled WGS sequence"/>
</dbReference>
<dbReference type="AlphaFoldDB" id="A0A1W2CHQ6"/>
<name>A0A1W2CHQ6_9HYPH</name>
<accession>A0A1W2CHQ6</accession>
<sequence>MVSEMAAAREMSDGAIARFMASETAHGADLDVRHAQIEAVIGQIGDIRSQIDALTLPGGEAFSYFTNAIAMTTDLSDRLGLGVREMELSNRLVAYSDLLAAKEFAGRRIPIVH</sequence>
<protein>
    <submittedName>
        <fullName evidence="2">Nitrate and nitrite sensing</fullName>
    </submittedName>
</protein>
<reference evidence="2 3" key="1">
    <citation type="submission" date="2017-04" db="EMBL/GenBank/DDBJ databases">
        <authorList>
            <person name="Afonso C.L."/>
            <person name="Miller P.J."/>
            <person name="Scott M.A."/>
            <person name="Spackman E."/>
            <person name="Goraichik I."/>
            <person name="Dimitrov K.M."/>
            <person name="Suarez D.L."/>
            <person name="Swayne D.E."/>
        </authorList>
    </citation>
    <scope>NUCLEOTIDE SEQUENCE [LARGE SCALE GENOMIC DNA]</scope>
    <source>
        <strain evidence="2 3">CGMCC 1.10972</strain>
    </source>
</reference>
<dbReference type="EMBL" id="FWXR01000010">
    <property type="protein sequence ID" value="SMC84494.1"/>
    <property type="molecule type" value="Genomic_DNA"/>
</dbReference>
<keyword evidence="3" id="KW-1185">Reference proteome</keyword>
<evidence type="ECO:0000259" key="1">
    <source>
        <dbReference type="Pfam" id="PF08376"/>
    </source>
</evidence>
<evidence type="ECO:0000313" key="2">
    <source>
        <dbReference type="EMBL" id="SMC84494.1"/>
    </source>
</evidence>
<dbReference type="InterPro" id="IPR013587">
    <property type="entry name" value="Nitrate/nitrite_sensing"/>
</dbReference>
<proteinExistence type="predicted"/>
<evidence type="ECO:0000313" key="3">
    <source>
        <dbReference type="Proteomes" id="UP000192656"/>
    </source>
</evidence>